<dbReference type="GO" id="GO:0005794">
    <property type="term" value="C:Golgi apparatus"/>
    <property type="evidence" value="ECO:0007669"/>
    <property type="project" value="TreeGrafter"/>
</dbReference>
<feature type="transmembrane region" description="Helical" evidence="6">
    <location>
        <begin position="42"/>
        <end position="62"/>
    </location>
</feature>
<dbReference type="EMBL" id="JALJOQ010000175">
    <property type="protein sequence ID" value="KAK9791586.1"/>
    <property type="molecule type" value="Genomic_DNA"/>
</dbReference>
<dbReference type="GO" id="GO:0032468">
    <property type="term" value="P:Golgi calcium ion homeostasis"/>
    <property type="evidence" value="ECO:0007669"/>
    <property type="project" value="TreeGrafter"/>
</dbReference>
<evidence type="ECO:0000256" key="2">
    <source>
        <dbReference type="ARBA" id="ARBA00009190"/>
    </source>
</evidence>
<feature type="compositionally biased region" description="Basic and acidic residues" evidence="7">
    <location>
        <begin position="126"/>
        <end position="139"/>
    </location>
</feature>
<protein>
    <recommendedName>
        <fullName evidence="6">GDT1 family protein</fullName>
    </recommendedName>
</protein>
<dbReference type="GO" id="GO:0015085">
    <property type="term" value="F:calcium ion transmembrane transporter activity"/>
    <property type="evidence" value="ECO:0007669"/>
    <property type="project" value="TreeGrafter"/>
</dbReference>
<keyword evidence="3 6" id="KW-0812">Transmembrane</keyword>
<dbReference type="GO" id="GO:0016020">
    <property type="term" value="C:membrane"/>
    <property type="evidence" value="ECO:0007669"/>
    <property type="project" value="UniProtKB-SubCell"/>
</dbReference>
<gene>
    <name evidence="8" type="ORF">WJX73_005176</name>
</gene>
<dbReference type="GO" id="GO:0032472">
    <property type="term" value="P:Golgi calcium ion transport"/>
    <property type="evidence" value="ECO:0007669"/>
    <property type="project" value="TreeGrafter"/>
</dbReference>
<dbReference type="InterPro" id="IPR049555">
    <property type="entry name" value="GDT1-like_CS"/>
</dbReference>
<comment type="subcellular location">
    <subcellularLocation>
        <location evidence="1 6">Membrane</location>
        <topology evidence="1 6">Multi-pass membrane protein</topology>
    </subcellularLocation>
</comment>
<evidence type="ECO:0000313" key="9">
    <source>
        <dbReference type="Proteomes" id="UP001465755"/>
    </source>
</evidence>
<dbReference type="Pfam" id="PF01169">
    <property type="entry name" value="GDT1"/>
    <property type="match status" value="2"/>
</dbReference>
<keyword evidence="4 6" id="KW-1133">Transmembrane helix</keyword>
<dbReference type="AlphaFoldDB" id="A0AAW1NRN2"/>
<keyword evidence="5 6" id="KW-0472">Membrane</keyword>
<dbReference type="PANTHER" id="PTHR12608:SF1">
    <property type="entry name" value="TRANSMEMBRANE PROTEIN 165"/>
    <property type="match status" value="1"/>
</dbReference>
<sequence>MSLDYHETLEGFLKSWGMILASEIGDKTFFIAAIMAMKHSRLTVFSGAISALAAMTILSAALGWAAPNLLSKSVTHWAAIVLFMAFGLRSLYDAFFGETAEGPSEYEEVERSLQSKGSGLQAPERSPTDSKGQDDERGALKGASARGPKAQQQQGAAWQWLSPVWLETFTLTFLAEWGDRSQIATIGLAASTDVVGVALGGIVGHAICTGAAVLGGRHLATHIQERTVGIIGGVLFILFGLHALWEGPEH</sequence>
<evidence type="ECO:0000256" key="7">
    <source>
        <dbReference type="SAM" id="MobiDB-lite"/>
    </source>
</evidence>
<evidence type="ECO:0000256" key="5">
    <source>
        <dbReference type="ARBA" id="ARBA00023136"/>
    </source>
</evidence>
<proteinExistence type="inferred from homology"/>
<feature type="transmembrane region" description="Helical" evidence="6">
    <location>
        <begin position="227"/>
        <end position="245"/>
    </location>
</feature>
<organism evidence="8 9">
    <name type="scientific">Symbiochloris irregularis</name>
    <dbReference type="NCBI Taxonomy" id="706552"/>
    <lineage>
        <taxon>Eukaryota</taxon>
        <taxon>Viridiplantae</taxon>
        <taxon>Chlorophyta</taxon>
        <taxon>core chlorophytes</taxon>
        <taxon>Trebouxiophyceae</taxon>
        <taxon>Trebouxiales</taxon>
        <taxon>Trebouxiaceae</taxon>
        <taxon>Symbiochloris</taxon>
    </lineage>
</organism>
<comment type="caution">
    <text evidence="6">Lacks conserved residue(s) required for the propagation of feature annotation.</text>
</comment>
<dbReference type="Proteomes" id="UP001465755">
    <property type="component" value="Unassembled WGS sequence"/>
</dbReference>
<dbReference type="PANTHER" id="PTHR12608">
    <property type="entry name" value="TRANSMEMBRANE PROTEIN HTP-1 RELATED"/>
    <property type="match status" value="1"/>
</dbReference>
<dbReference type="PROSITE" id="PS01214">
    <property type="entry name" value="UPF0016"/>
    <property type="match status" value="1"/>
</dbReference>
<comment type="caution">
    <text evidence="8">The sequence shown here is derived from an EMBL/GenBank/DDBJ whole genome shotgun (WGS) entry which is preliminary data.</text>
</comment>
<evidence type="ECO:0000256" key="4">
    <source>
        <dbReference type="ARBA" id="ARBA00022989"/>
    </source>
</evidence>
<feature type="region of interest" description="Disordered" evidence="7">
    <location>
        <begin position="106"/>
        <end position="150"/>
    </location>
</feature>
<accession>A0AAW1NRN2</accession>
<name>A0AAW1NRN2_9CHLO</name>
<evidence type="ECO:0000313" key="8">
    <source>
        <dbReference type="EMBL" id="KAK9791586.1"/>
    </source>
</evidence>
<evidence type="ECO:0000256" key="1">
    <source>
        <dbReference type="ARBA" id="ARBA00004141"/>
    </source>
</evidence>
<comment type="similarity">
    <text evidence="2 6">Belongs to the GDT1 family.</text>
</comment>
<evidence type="ECO:0000256" key="3">
    <source>
        <dbReference type="ARBA" id="ARBA00022692"/>
    </source>
</evidence>
<dbReference type="InterPro" id="IPR001727">
    <property type="entry name" value="GDT1-like"/>
</dbReference>
<keyword evidence="9" id="KW-1185">Reference proteome</keyword>
<dbReference type="GO" id="GO:0005384">
    <property type="term" value="F:manganese ion transmembrane transporter activity"/>
    <property type="evidence" value="ECO:0007669"/>
    <property type="project" value="TreeGrafter"/>
</dbReference>
<evidence type="ECO:0000256" key="6">
    <source>
        <dbReference type="RuleBase" id="RU365102"/>
    </source>
</evidence>
<reference evidence="8 9" key="1">
    <citation type="journal article" date="2024" name="Nat. Commun.">
        <title>Phylogenomics reveals the evolutionary origins of lichenization in chlorophyte algae.</title>
        <authorList>
            <person name="Puginier C."/>
            <person name="Libourel C."/>
            <person name="Otte J."/>
            <person name="Skaloud P."/>
            <person name="Haon M."/>
            <person name="Grisel S."/>
            <person name="Petersen M."/>
            <person name="Berrin J.G."/>
            <person name="Delaux P.M."/>
            <person name="Dal Grande F."/>
            <person name="Keller J."/>
        </authorList>
    </citation>
    <scope>NUCLEOTIDE SEQUENCE [LARGE SCALE GENOMIC DNA]</scope>
    <source>
        <strain evidence="8 9">SAG 2036</strain>
    </source>
</reference>